<proteinExistence type="predicted"/>
<accession>C1FFU2</accession>
<feature type="compositionally biased region" description="Pro residues" evidence="1">
    <location>
        <begin position="90"/>
        <end position="100"/>
    </location>
</feature>
<protein>
    <submittedName>
        <fullName evidence="2">Uncharacterized protein</fullName>
    </submittedName>
</protein>
<evidence type="ECO:0000256" key="1">
    <source>
        <dbReference type="SAM" id="MobiDB-lite"/>
    </source>
</evidence>
<dbReference type="PANTHER" id="PTHR34131:SF3">
    <property type="entry name" value="(RAP ANNOTATION RELEASE2) GALACTOSE-BINDING LIKE DOMAIN CONTAINING PROTEIN"/>
    <property type="match status" value="1"/>
</dbReference>
<dbReference type="OrthoDB" id="497024at2759"/>
<reference evidence="2 3" key="1">
    <citation type="journal article" date="2009" name="Science">
        <title>Green evolution and dynamic adaptations revealed by genomes of the marine picoeukaryotes Micromonas.</title>
        <authorList>
            <person name="Worden A.Z."/>
            <person name="Lee J.H."/>
            <person name="Mock T."/>
            <person name="Rouze P."/>
            <person name="Simmons M.P."/>
            <person name="Aerts A.L."/>
            <person name="Allen A.E."/>
            <person name="Cuvelier M.L."/>
            <person name="Derelle E."/>
            <person name="Everett M.V."/>
            <person name="Foulon E."/>
            <person name="Grimwood J."/>
            <person name="Gundlach H."/>
            <person name="Henrissat B."/>
            <person name="Napoli C."/>
            <person name="McDonald S.M."/>
            <person name="Parker M.S."/>
            <person name="Rombauts S."/>
            <person name="Salamov A."/>
            <person name="Von Dassow P."/>
            <person name="Badger J.H."/>
            <person name="Coutinho P.M."/>
            <person name="Demir E."/>
            <person name="Dubchak I."/>
            <person name="Gentemann C."/>
            <person name="Eikrem W."/>
            <person name="Gready J.E."/>
            <person name="John U."/>
            <person name="Lanier W."/>
            <person name="Lindquist E.A."/>
            <person name="Lucas S."/>
            <person name="Mayer K.F."/>
            <person name="Moreau H."/>
            <person name="Not F."/>
            <person name="Otillar R."/>
            <person name="Panaud O."/>
            <person name="Pangilinan J."/>
            <person name="Paulsen I."/>
            <person name="Piegu B."/>
            <person name="Poliakov A."/>
            <person name="Robbens S."/>
            <person name="Schmutz J."/>
            <person name="Toulza E."/>
            <person name="Wyss T."/>
            <person name="Zelensky A."/>
            <person name="Zhou K."/>
            <person name="Armbrust E.V."/>
            <person name="Bhattacharya D."/>
            <person name="Goodenough U.W."/>
            <person name="Van de Peer Y."/>
            <person name="Grigoriev I.V."/>
        </authorList>
    </citation>
    <scope>NUCLEOTIDE SEQUENCE [LARGE SCALE GENOMIC DNA]</scope>
    <source>
        <strain evidence="3">RCC299 / NOUM17</strain>
    </source>
</reference>
<dbReference type="Pfam" id="PF09366">
    <property type="entry name" value="DUF1997"/>
    <property type="match status" value="1"/>
</dbReference>
<dbReference type="PANTHER" id="PTHR34131">
    <property type="entry name" value="(RAP ANNOTATION RELEASE2) GALACTOSE-BINDING LIKE DOMAIN CONTAINING PROTEIN"/>
    <property type="match status" value="1"/>
</dbReference>
<feature type="region of interest" description="Disordered" evidence="1">
    <location>
        <begin position="151"/>
        <end position="174"/>
    </location>
</feature>
<evidence type="ECO:0000313" key="2">
    <source>
        <dbReference type="EMBL" id="ACO69141.1"/>
    </source>
</evidence>
<organism evidence="2 3">
    <name type="scientific">Micromonas commoda (strain RCC299 / NOUM17 / CCMP2709)</name>
    <name type="common">Picoplanktonic green alga</name>
    <dbReference type="NCBI Taxonomy" id="296587"/>
    <lineage>
        <taxon>Eukaryota</taxon>
        <taxon>Viridiplantae</taxon>
        <taxon>Chlorophyta</taxon>
        <taxon>Mamiellophyceae</taxon>
        <taxon>Mamiellales</taxon>
        <taxon>Mamiellaceae</taxon>
        <taxon>Micromonas</taxon>
    </lineage>
</organism>
<evidence type="ECO:0000313" key="3">
    <source>
        <dbReference type="Proteomes" id="UP000002009"/>
    </source>
</evidence>
<dbReference type="InterPro" id="IPR018971">
    <property type="entry name" value="DUF1997"/>
</dbReference>
<dbReference type="EMBL" id="CP001575">
    <property type="protein sequence ID" value="ACO69141.1"/>
    <property type="molecule type" value="Genomic_DNA"/>
</dbReference>
<dbReference type="AlphaFoldDB" id="C1FFU2"/>
<dbReference type="OMA" id="ETVETWH"/>
<dbReference type="InParanoid" id="C1FFU2"/>
<dbReference type="GeneID" id="8245518"/>
<keyword evidence="3" id="KW-1185">Reference proteome</keyword>
<dbReference type="RefSeq" id="XP_002507883.1">
    <property type="nucleotide sequence ID" value="XM_002507837.1"/>
</dbReference>
<dbReference type="Proteomes" id="UP000002009">
    <property type="component" value="Chromosome 8"/>
</dbReference>
<dbReference type="KEGG" id="mis:MICPUN_101841"/>
<sequence>MGAEMKRVPGDRTLFQLEIPGLKFLSLEVKPVVRVRVRLIGDGEEVATWTGQSGHPGGKTPEWRADESARLAELAIKAECVDDDDEPEECPAPPPAPTPMGRPEREDVVLHGPCVLIEAISCRVEGKTVEELGVNDLFVFRGTTCFRWRSRGDGTDAGPVPSRTGPGGEDEAGTGWASAPVVGAKKLKDGQSCIVGWADIGVGVDPPGPFALLPQSFAEKVGDAVMRTTLKALQSVFLNGLAKDYSKWATDEKYRAAREVAAAAAAEEAGL</sequence>
<feature type="region of interest" description="Disordered" evidence="1">
    <location>
        <begin position="82"/>
        <end position="104"/>
    </location>
</feature>
<name>C1FFU2_MICCC</name>
<gene>
    <name evidence="2" type="ORF">MICPUN_101841</name>
</gene>